<dbReference type="PhylomeDB" id="B3ND50"/>
<dbReference type="OMA" id="RSIWLEC"/>
<dbReference type="KEGG" id="der:6545739"/>
<evidence type="ECO:0000256" key="1">
    <source>
        <dbReference type="SAM" id="MobiDB-lite"/>
    </source>
</evidence>
<proteinExistence type="predicted"/>
<reference evidence="2 3" key="2">
    <citation type="journal article" date="2008" name="Bioinformatics">
        <title>Assembly reconciliation.</title>
        <authorList>
            <person name="Zimin A.V."/>
            <person name="Smith D.R."/>
            <person name="Sutton G."/>
            <person name="Yorke J.A."/>
        </authorList>
    </citation>
    <scope>NUCLEOTIDE SEQUENCE [LARGE SCALE GENOMIC DNA]</scope>
    <source>
        <strain evidence="2 3">TSC#14021-0224.01</strain>
    </source>
</reference>
<reference evidence="2 3" key="1">
    <citation type="journal article" date="2007" name="Nature">
        <title>Evolution of genes and genomes on the Drosophila phylogeny.</title>
        <authorList>
            <consortium name="Drosophila 12 Genomes Consortium"/>
            <person name="Clark A.G."/>
            <person name="Eisen M.B."/>
            <person name="Smith D.R."/>
            <person name="Bergman C.M."/>
            <person name="Oliver B."/>
            <person name="Markow T.A."/>
            <person name="Kaufman T.C."/>
            <person name="Kellis M."/>
            <person name="Gelbart W."/>
            <person name="Iyer V.N."/>
            <person name="Pollard D.A."/>
            <person name="Sackton T.B."/>
            <person name="Larracuente A.M."/>
            <person name="Singh N.D."/>
            <person name="Abad J.P."/>
            <person name="Abt D.N."/>
            <person name="Adryan B."/>
            <person name="Aguade M."/>
            <person name="Akashi H."/>
            <person name="Anderson W.W."/>
            <person name="Aquadro C.F."/>
            <person name="Ardell D.H."/>
            <person name="Arguello R."/>
            <person name="Artieri C.G."/>
            <person name="Barbash D.A."/>
            <person name="Barker D."/>
            <person name="Barsanti P."/>
            <person name="Batterham P."/>
            <person name="Batzoglou S."/>
            <person name="Begun D."/>
            <person name="Bhutkar A."/>
            <person name="Blanco E."/>
            <person name="Bosak S.A."/>
            <person name="Bradley R.K."/>
            <person name="Brand A.D."/>
            <person name="Brent M.R."/>
            <person name="Brooks A.N."/>
            <person name="Brown R.H."/>
            <person name="Butlin R.K."/>
            <person name="Caggese C."/>
            <person name="Calvi B.R."/>
            <person name="Bernardo de Carvalho A."/>
            <person name="Caspi A."/>
            <person name="Castrezana S."/>
            <person name="Celniker S.E."/>
            <person name="Chang J.L."/>
            <person name="Chapple C."/>
            <person name="Chatterji S."/>
            <person name="Chinwalla A."/>
            <person name="Civetta A."/>
            <person name="Clifton S.W."/>
            <person name="Comeron J.M."/>
            <person name="Costello J.C."/>
            <person name="Coyne J.A."/>
            <person name="Daub J."/>
            <person name="David R.G."/>
            <person name="Delcher A.L."/>
            <person name="Delehaunty K."/>
            <person name="Do C.B."/>
            <person name="Ebling H."/>
            <person name="Edwards K."/>
            <person name="Eickbush T."/>
            <person name="Evans J.D."/>
            <person name="Filipski A."/>
            <person name="Findeiss S."/>
            <person name="Freyhult E."/>
            <person name="Fulton L."/>
            <person name="Fulton R."/>
            <person name="Garcia A.C."/>
            <person name="Gardiner A."/>
            <person name="Garfield D.A."/>
            <person name="Garvin B.E."/>
            <person name="Gibson G."/>
            <person name="Gilbert D."/>
            <person name="Gnerre S."/>
            <person name="Godfrey J."/>
            <person name="Good R."/>
            <person name="Gotea V."/>
            <person name="Gravely B."/>
            <person name="Greenberg A.J."/>
            <person name="Griffiths-Jones S."/>
            <person name="Gross S."/>
            <person name="Guigo R."/>
            <person name="Gustafson E.A."/>
            <person name="Haerty W."/>
            <person name="Hahn M.W."/>
            <person name="Halligan D.L."/>
            <person name="Halpern A.L."/>
            <person name="Halter G.M."/>
            <person name="Han M.V."/>
            <person name="Heger A."/>
            <person name="Hillier L."/>
            <person name="Hinrichs A.S."/>
            <person name="Holmes I."/>
            <person name="Hoskins R.A."/>
            <person name="Hubisz M.J."/>
            <person name="Hultmark D."/>
            <person name="Huntley M.A."/>
            <person name="Jaffe D.B."/>
            <person name="Jagadeeshan S."/>
            <person name="Jeck W.R."/>
            <person name="Johnson J."/>
            <person name="Jones C.D."/>
            <person name="Jordan W.C."/>
            <person name="Karpen G.H."/>
            <person name="Kataoka E."/>
            <person name="Keightley P.D."/>
            <person name="Kheradpour P."/>
            <person name="Kirkness E.F."/>
            <person name="Koerich L.B."/>
            <person name="Kristiansen K."/>
            <person name="Kudrna D."/>
            <person name="Kulathinal R.J."/>
            <person name="Kumar S."/>
            <person name="Kwok R."/>
            <person name="Lander E."/>
            <person name="Langley C.H."/>
            <person name="Lapoint R."/>
            <person name="Lazzaro B.P."/>
            <person name="Lee S.J."/>
            <person name="Levesque L."/>
            <person name="Li R."/>
            <person name="Lin C.F."/>
            <person name="Lin M.F."/>
            <person name="Lindblad-Toh K."/>
            <person name="Llopart A."/>
            <person name="Long M."/>
            <person name="Low L."/>
            <person name="Lozovsky E."/>
            <person name="Lu J."/>
            <person name="Luo M."/>
            <person name="Machado C.A."/>
            <person name="Makalowski W."/>
            <person name="Marzo M."/>
            <person name="Matsuda M."/>
            <person name="Matzkin L."/>
            <person name="McAllister B."/>
            <person name="McBride C.S."/>
            <person name="McKernan B."/>
            <person name="McKernan K."/>
            <person name="Mendez-Lago M."/>
            <person name="Minx P."/>
            <person name="Mollenhauer M.U."/>
            <person name="Montooth K."/>
            <person name="Mount S.M."/>
            <person name="Mu X."/>
            <person name="Myers E."/>
            <person name="Negre B."/>
            <person name="Newfeld S."/>
            <person name="Nielsen R."/>
            <person name="Noor M.A."/>
            <person name="O'Grady P."/>
            <person name="Pachter L."/>
            <person name="Papaceit M."/>
            <person name="Parisi M.J."/>
            <person name="Parisi M."/>
            <person name="Parts L."/>
            <person name="Pedersen J.S."/>
            <person name="Pesole G."/>
            <person name="Phillippy A.M."/>
            <person name="Ponting C.P."/>
            <person name="Pop M."/>
            <person name="Porcelli D."/>
            <person name="Powell J.R."/>
            <person name="Prohaska S."/>
            <person name="Pruitt K."/>
            <person name="Puig M."/>
            <person name="Quesneville H."/>
            <person name="Ram K.R."/>
            <person name="Rand D."/>
            <person name="Rasmussen M.D."/>
            <person name="Reed L.K."/>
            <person name="Reenan R."/>
            <person name="Reily A."/>
            <person name="Remington K.A."/>
            <person name="Rieger T.T."/>
            <person name="Ritchie M.G."/>
            <person name="Robin C."/>
            <person name="Rogers Y.H."/>
            <person name="Rohde C."/>
            <person name="Rozas J."/>
            <person name="Rubenfield M.J."/>
            <person name="Ruiz A."/>
            <person name="Russo S."/>
            <person name="Salzberg S.L."/>
            <person name="Sanchez-Gracia A."/>
            <person name="Saranga D.J."/>
            <person name="Sato H."/>
            <person name="Schaeffer S.W."/>
            <person name="Schatz M.C."/>
            <person name="Schlenke T."/>
            <person name="Schwartz R."/>
            <person name="Segarra C."/>
            <person name="Singh R.S."/>
            <person name="Sirot L."/>
            <person name="Sirota M."/>
            <person name="Sisneros N.B."/>
            <person name="Smith C.D."/>
            <person name="Smith T.F."/>
            <person name="Spieth J."/>
            <person name="Stage D.E."/>
            <person name="Stark A."/>
            <person name="Stephan W."/>
            <person name="Strausberg R.L."/>
            <person name="Strempel S."/>
            <person name="Sturgill D."/>
            <person name="Sutton G."/>
            <person name="Sutton G.G."/>
            <person name="Tao W."/>
            <person name="Teichmann S."/>
            <person name="Tobari Y.N."/>
            <person name="Tomimura Y."/>
            <person name="Tsolas J.M."/>
            <person name="Valente V.L."/>
            <person name="Venter E."/>
            <person name="Venter J.C."/>
            <person name="Vicario S."/>
            <person name="Vieira F.G."/>
            <person name="Vilella A.J."/>
            <person name="Villasante A."/>
            <person name="Walenz B."/>
            <person name="Wang J."/>
            <person name="Wasserman M."/>
            <person name="Watts T."/>
            <person name="Wilson D."/>
            <person name="Wilson R.K."/>
            <person name="Wing R.A."/>
            <person name="Wolfner M.F."/>
            <person name="Wong A."/>
            <person name="Wong G.K."/>
            <person name="Wu C.I."/>
            <person name="Wu G."/>
            <person name="Yamamoto D."/>
            <person name="Yang H.P."/>
            <person name="Yang S.P."/>
            <person name="Yorke J.A."/>
            <person name="Yoshida K."/>
            <person name="Zdobnov E."/>
            <person name="Zhang P."/>
            <person name="Zhang Y."/>
            <person name="Zimin A.V."/>
            <person name="Baldwin J."/>
            <person name="Abdouelleil A."/>
            <person name="Abdulkadir J."/>
            <person name="Abebe A."/>
            <person name="Abera B."/>
            <person name="Abreu J."/>
            <person name="Acer S.C."/>
            <person name="Aftuck L."/>
            <person name="Alexander A."/>
            <person name="An P."/>
            <person name="Anderson E."/>
            <person name="Anderson S."/>
            <person name="Arachi H."/>
            <person name="Azer M."/>
            <person name="Bachantsang P."/>
            <person name="Barry A."/>
            <person name="Bayul T."/>
            <person name="Berlin A."/>
            <person name="Bessette D."/>
            <person name="Bloom T."/>
            <person name="Blye J."/>
            <person name="Boguslavskiy L."/>
            <person name="Bonnet C."/>
            <person name="Boukhgalter B."/>
            <person name="Bourzgui I."/>
            <person name="Brown A."/>
            <person name="Cahill P."/>
            <person name="Channer S."/>
            <person name="Cheshatsang Y."/>
            <person name="Chuda L."/>
            <person name="Citroen M."/>
            <person name="Collymore A."/>
            <person name="Cooke P."/>
            <person name="Costello M."/>
            <person name="D'Aco K."/>
            <person name="Daza R."/>
            <person name="De Haan G."/>
            <person name="DeGray S."/>
            <person name="DeMaso C."/>
            <person name="Dhargay N."/>
            <person name="Dooley K."/>
            <person name="Dooley E."/>
            <person name="Doricent M."/>
            <person name="Dorje P."/>
            <person name="Dorjee K."/>
            <person name="Dupes A."/>
            <person name="Elong R."/>
            <person name="Falk J."/>
            <person name="Farina A."/>
            <person name="Faro S."/>
            <person name="Ferguson D."/>
            <person name="Fisher S."/>
            <person name="Foley C.D."/>
            <person name="Franke A."/>
            <person name="Friedrich D."/>
            <person name="Gadbois L."/>
            <person name="Gearin G."/>
            <person name="Gearin C.R."/>
            <person name="Giannoukos G."/>
            <person name="Goode T."/>
            <person name="Graham J."/>
            <person name="Grandbois E."/>
            <person name="Grewal S."/>
            <person name="Gyaltsen K."/>
            <person name="Hafez N."/>
            <person name="Hagos B."/>
            <person name="Hall J."/>
            <person name="Henson C."/>
            <person name="Hollinger A."/>
            <person name="Honan T."/>
            <person name="Huard M.D."/>
            <person name="Hughes L."/>
            <person name="Hurhula B."/>
            <person name="Husby M.E."/>
            <person name="Kamat A."/>
            <person name="Kanga B."/>
            <person name="Kashin S."/>
            <person name="Khazanovich D."/>
            <person name="Kisner P."/>
            <person name="Lance K."/>
            <person name="Lara M."/>
            <person name="Lee W."/>
            <person name="Lennon N."/>
            <person name="Letendre F."/>
            <person name="LeVine R."/>
            <person name="Lipovsky A."/>
            <person name="Liu X."/>
            <person name="Liu J."/>
            <person name="Liu S."/>
            <person name="Lokyitsang T."/>
            <person name="Lokyitsang Y."/>
            <person name="Lubonja R."/>
            <person name="Lui A."/>
            <person name="MacDonald P."/>
            <person name="Magnisalis V."/>
            <person name="Maru K."/>
            <person name="Matthews C."/>
            <person name="McCusker W."/>
            <person name="McDonough S."/>
            <person name="Mehta T."/>
            <person name="Meldrim J."/>
            <person name="Meneus L."/>
            <person name="Mihai O."/>
            <person name="Mihalev A."/>
            <person name="Mihova T."/>
            <person name="Mittelman R."/>
            <person name="Mlenga V."/>
            <person name="Montmayeur A."/>
            <person name="Mulrain L."/>
            <person name="Navidi A."/>
            <person name="Naylor J."/>
            <person name="Negash T."/>
            <person name="Nguyen T."/>
            <person name="Nguyen N."/>
            <person name="Nicol R."/>
            <person name="Norbu C."/>
            <person name="Norbu N."/>
            <person name="Novod N."/>
            <person name="O'Neill B."/>
            <person name="Osman S."/>
            <person name="Markiewicz E."/>
            <person name="Oyono O.L."/>
            <person name="Patti C."/>
            <person name="Phunkhang P."/>
            <person name="Pierre F."/>
            <person name="Priest M."/>
            <person name="Raghuraman S."/>
            <person name="Rege F."/>
            <person name="Reyes R."/>
            <person name="Rise C."/>
            <person name="Rogov P."/>
            <person name="Ross K."/>
            <person name="Ryan E."/>
            <person name="Settipalli S."/>
            <person name="Shea T."/>
            <person name="Sherpa N."/>
            <person name="Shi L."/>
            <person name="Shih D."/>
            <person name="Sparrow T."/>
            <person name="Spaulding J."/>
            <person name="Stalker J."/>
            <person name="Stange-Thomann N."/>
            <person name="Stavropoulos S."/>
            <person name="Stone C."/>
            <person name="Strader C."/>
            <person name="Tesfaye S."/>
            <person name="Thomson T."/>
            <person name="Thoulutsang Y."/>
            <person name="Thoulutsang D."/>
            <person name="Topham K."/>
            <person name="Topping I."/>
            <person name="Tsamla T."/>
            <person name="Vassiliev H."/>
            <person name="Vo A."/>
            <person name="Wangchuk T."/>
            <person name="Wangdi T."/>
            <person name="Weiand M."/>
            <person name="Wilkinson J."/>
            <person name="Wilson A."/>
            <person name="Yadav S."/>
            <person name="Young G."/>
            <person name="Yu Q."/>
            <person name="Zembek L."/>
            <person name="Zhong D."/>
            <person name="Zimmer A."/>
            <person name="Zwirko Z."/>
            <person name="Jaffe D.B."/>
            <person name="Alvarez P."/>
            <person name="Brockman W."/>
            <person name="Butler J."/>
            <person name="Chin C."/>
            <person name="Gnerre S."/>
            <person name="Grabherr M."/>
            <person name="Kleber M."/>
            <person name="Mauceli E."/>
            <person name="MacCallum I."/>
        </authorList>
    </citation>
    <scope>NUCLEOTIDE SEQUENCE [LARGE SCALE GENOMIC DNA]</scope>
    <source>
        <strain evidence="2 3">TSC#14021-0224.01</strain>
    </source>
</reference>
<dbReference type="AlphaFoldDB" id="B3ND50"/>
<organism evidence="2 3">
    <name type="scientific">Drosophila erecta</name>
    <name type="common">Fruit fly</name>
    <dbReference type="NCBI Taxonomy" id="7220"/>
    <lineage>
        <taxon>Eukaryota</taxon>
        <taxon>Metazoa</taxon>
        <taxon>Ecdysozoa</taxon>
        <taxon>Arthropoda</taxon>
        <taxon>Hexapoda</taxon>
        <taxon>Insecta</taxon>
        <taxon>Pterygota</taxon>
        <taxon>Neoptera</taxon>
        <taxon>Endopterygota</taxon>
        <taxon>Diptera</taxon>
        <taxon>Brachycera</taxon>
        <taxon>Muscomorpha</taxon>
        <taxon>Ephydroidea</taxon>
        <taxon>Drosophilidae</taxon>
        <taxon>Drosophila</taxon>
        <taxon>Sophophora</taxon>
    </lineage>
</organism>
<protein>
    <submittedName>
        <fullName evidence="2">Uncharacterized protein</fullName>
    </submittedName>
</protein>
<accession>B3ND50</accession>
<evidence type="ECO:0000313" key="3">
    <source>
        <dbReference type="Proteomes" id="UP000008711"/>
    </source>
</evidence>
<dbReference type="HOGENOM" id="CLU_146929_0_0_1"/>
<name>B3ND50_DROER</name>
<keyword evidence="3" id="KW-1185">Reference proteome</keyword>
<evidence type="ECO:0000313" key="2">
    <source>
        <dbReference type="EMBL" id="EDV51772.1"/>
    </source>
</evidence>
<feature type="region of interest" description="Disordered" evidence="1">
    <location>
        <begin position="133"/>
        <end position="162"/>
    </location>
</feature>
<dbReference type="EMBL" id="CH954178">
    <property type="protein sequence ID" value="EDV51772.1"/>
    <property type="molecule type" value="Genomic_DNA"/>
</dbReference>
<sequence>MNRRTIAERSIWMECLRENATNMRLEHEDLARRISASLASSQKALLDIEVLNNELLKLKYTINSAIVDIMCYENKSCEFLLEILIKIVDTNDLDAQLNPNMISTTFLDLDASSDEPLDLNDLSLVRSDLNQQYSQDVPVPSDENSTEEQLPCKLDTSPLQLD</sequence>
<dbReference type="Proteomes" id="UP000008711">
    <property type="component" value="Unassembled WGS sequence"/>
</dbReference>
<dbReference type="OrthoDB" id="7883633at2759"/>
<gene>
    <name evidence="2" type="primary">Dere\GG15693</name>
    <name evidence="2" type="synonym">dere_GLEANR_15746</name>
    <name evidence="2" type="synonym">GG15693</name>
    <name evidence="2" type="ORF">Dere_GG15693</name>
</gene>